<sequence>MPPRRHLKWLPFRRKKHSFNESSSSTTSPADNVPSTNQSSSSVPSPTPSISSINQPPSSTIVPAPDITSFDRTSSLTTSPTNSVPSTNQPSSSIPSPAPSITSTTKPSSLPTSPVPGIPSTNEPPSSATSPAPSIPSIDQAASPTIPSTPSVLFTGTGDAADRVFHTLELAQQIVHELELGDLFRALPITKELWESKVPDRVWIDHLKRLGYPDYVIRNTSHCLRACYLSISQAVVGIRGGVTPVFRRTKMETIRKKRYMRSSCAQQMEPPFVLQSSHRHGGGDLYILDGDDLRLVKTDVLALPSKRVFNGSHVTATEDSESIAVRRLDNWSLTATYPNNPYSAEHTDSGTRDWHFYDKFIVSIYQPSVDEPIGNDLIEFWDQQGLKRGESIIDRWNSVPTSIHDFGDPNFSCLLAVYPYLRQTESLLPRLRCERMHYYSNQTDHYLTYVNKSHVKSWNLDTLEVVLEHSLSEDDNERGYIFAASEGVVFLGSLLEIRWKWTVDGRHISDEAAVKLCRNLCRASPLHFSDGCGISQSSFRVDLHDSEGDPIDIWWAFLSSGLEHYGILFDMFSFSLGRNMANGRGEDSVIRTLHILTKEGERCRTVHFKNDRRQCTWFIDILGRLVLIYEDADGYMEEWDTIDFRGVPRKT</sequence>
<accession>A0A9W8U4G7</accession>
<feature type="region of interest" description="Disordered" evidence="1">
    <location>
        <begin position="1"/>
        <end position="150"/>
    </location>
</feature>
<feature type="compositionally biased region" description="Low complexity" evidence="1">
    <location>
        <begin position="73"/>
        <end position="112"/>
    </location>
</feature>
<comment type="caution">
    <text evidence="2">The sequence shown here is derived from an EMBL/GenBank/DDBJ whole genome shotgun (WGS) entry which is preliminary data.</text>
</comment>
<dbReference type="Proteomes" id="UP001152130">
    <property type="component" value="Unassembled WGS sequence"/>
</dbReference>
<evidence type="ECO:0000313" key="3">
    <source>
        <dbReference type="Proteomes" id="UP001152130"/>
    </source>
</evidence>
<dbReference type="AlphaFoldDB" id="A0A9W8U4G7"/>
<dbReference type="OrthoDB" id="5033794at2759"/>
<protein>
    <submittedName>
        <fullName evidence="2">Uncharacterized protein</fullName>
    </submittedName>
</protein>
<keyword evidence="3" id="KW-1185">Reference proteome</keyword>
<reference evidence="2" key="1">
    <citation type="submission" date="2022-10" db="EMBL/GenBank/DDBJ databases">
        <title>Fusarium specimens isolated from Avocado Roots.</title>
        <authorList>
            <person name="Stajich J."/>
            <person name="Roper C."/>
            <person name="Heimlech-Rivalta G."/>
        </authorList>
    </citation>
    <scope>NUCLEOTIDE SEQUENCE</scope>
    <source>
        <strain evidence="2">CF00143</strain>
    </source>
</reference>
<evidence type="ECO:0000313" key="2">
    <source>
        <dbReference type="EMBL" id="KAJ4002977.1"/>
    </source>
</evidence>
<evidence type="ECO:0000256" key="1">
    <source>
        <dbReference type="SAM" id="MobiDB-lite"/>
    </source>
</evidence>
<feature type="compositionally biased region" description="Low complexity" evidence="1">
    <location>
        <begin position="119"/>
        <end position="138"/>
    </location>
</feature>
<organism evidence="2 3">
    <name type="scientific">Fusarium irregulare</name>
    <dbReference type="NCBI Taxonomy" id="2494466"/>
    <lineage>
        <taxon>Eukaryota</taxon>
        <taxon>Fungi</taxon>
        <taxon>Dikarya</taxon>
        <taxon>Ascomycota</taxon>
        <taxon>Pezizomycotina</taxon>
        <taxon>Sordariomycetes</taxon>
        <taxon>Hypocreomycetidae</taxon>
        <taxon>Hypocreales</taxon>
        <taxon>Nectriaceae</taxon>
        <taxon>Fusarium</taxon>
        <taxon>Fusarium incarnatum-equiseti species complex</taxon>
    </lineage>
</organism>
<feature type="compositionally biased region" description="Polar residues" evidence="1">
    <location>
        <begin position="140"/>
        <end position="150"/>
    </location>
</feature>
<name>A0A9W8U4G7_9HYPO</name>
<gene>
    <name evidence="2" type="ORF">NW766_012627</name>
</gene>
<feature type="compositionally biased region" description="Low complexity" evidence="1">
    <location>
        <begin position="22"/>
        <end position="59"/>
    </location>
</feature>
<feature type="compositionally biased region" description="Basic residues" evidence="1">
    <location>
        <begin position="1"/>
        <end position="17"/>
    </location>
</feature>
<dbReference type="EMBL" id="JAPDHF010000029">
    <property type="protein sequence ID" value="KAJ4002977.1"/>
    <property type="molecule type" value="Genomic_DNA"/>
</dbReference>
<proteinExistence type="predicted"/>